<protein>
    <recommendedName>
        <fullName evidence="4">valine--tRNA ligase</fullName>
        <ecNumber evidence="4">6.1.1.9</ecNumber>
    </recommendedName>
    <alternativeName>
        <fullName evidence="11">Valyl-tRNA synthetase</fullName>
    </alternativeName>
</protein>
<keyword evidence="10" id="KW-0030">Aminoacyl-tRNA synthetase</keyword>
<evidence type="ECO:0000256" key="11">
    <source>
        <dbReference type="ARBA" id="ARBA00029936"/>
    </source>
</evidence>
<evidence type="ECO:0000256" key="8">
    <source>
        <dbReference type="ARBA" id="ARBA00022840"/>
    </source>
</evidence>
<dbReference type="FunFam" id="3.40.50.620:FF:000032">
    <property type="entry name" value="Valine--tRNA ligase"/>
    <property type="match status" value="1"/>
</dbReference>
<keyword evidence="9" id="KW-0648">Protein biosynthesis</keyword>
<dbReference type="GO" id="GO:0005829">
    <property type="term" value="C:cytosol"/>
    <property type="evidence" value="ECO:0007669"/>
    <property type="project" value="TreeGrafter"/>
</dbReference>
<evidence type="ECO:0000256" key="4">
    <source>
        <dbReference type="ARBA" id="ARBA00013169"/>
    </source>
</evidence>
<dbReference type="SUPFAM" id="SSF52374">
    <property type="entry name" value="Nucleotidylyl transferase"/>
    <property type="match status" value="1"/>
</dbReference>
<dbReference type="GO" id="GO:0006438">
    <property type="term" value="P:valyl-tRNA aminoacylation"/>
    <property type="evidence" value="ECO:0007669"/>
    <property type="project" value="InterPro"/>
</dbReference>
<evidence type="ECO:0000256" key="3">
    <source>
        <dbReference type="ARBA" id="ARBA00011245"/>
    </source>
</evidence>
<accession>A0A382NTQ7</accession>
<dbReference type="InterPro" id="IPR002300">
    <property type="entry name" value="aa-tRNA-synth_Ia"/>
</dbReference>
<keyword evidence="5" id="KW-0963">Cytoplasm</keyword>
<feature type="non-terminal residue" evidence="13">
    <location>
        <position position="197"/>
    </location>
</feature>
<dbReference type="PANTHER" id="PTHR11946">
    <property type="entry name" value="VALYL-TRNA SYNTHETASES"/>
    <property type="match status" value="1"/>
</dbReference>
<evidence type="ECO:0000256" key="7">
    <source>
        <dbReference type="ARBA" id="ARBA00022741"/>
    </source>
</evidence>
<dbReference type="PANTHER" id="PTHR11946:SF109">
    <property type="entry name" value="VALINE--TRNA LIGASE"/>
    <property type="match status" value="1"/>
</dbReference>
<evidence type="ECO:0000256" key="6">
    <source>
        <dbReference type="ARBA" id="ARBA00022598"/>
    </source>
</evidence>
<dbReference type="InterPro" id="IPR002303">
    <property type="entry name" value="Valyl-tRNA_ligase"/>
</dbReference>
<dbReference type="GO" id="GO:0004832">
    <property type="term" value="F:valine-tRNA ligase activity"/>
    <property type="evidence" value="ECO:0007669"/>
    <property type="project" value="UniProtKB-EC"/>
</dbReference>
<proteinExistence type="inferred from homology"/>
<comment type="subunit">
    <text evidence="3">Monomer.</text>
</comment>
<dbReference type="Gene3D" id="3.40.50.620">
    <property type="entry name" value="HUPs"/>
    <property type="match status" value="1"/>
</dbReference>
<dbReference type="GO" id="GO:0005524">
    <property type="term" value="F:ATP binding"/>
    <property type="evidence" value="ECO:0007669"/>
    <property type="project" value="UniProtKB-KW"/>
</dbReference>
<comment type="subcellular location">
    <subcellularLocation>
        <location evidence="1">Cytoplasm</location>
    </subcellularLocation>
</comment>
<dbReference type="InterPro" id="IPR014729">
    <property type="entry name" value="Rossmann-like_a/b/a_fold"/>
</dbReference>
<feature type="domain" description="Aminoacyl-tRNA synthetase class Ia" evidence="12">
    <location>
        <begin position="19"/>
        <end position="197"/>
    </location>
</feature>
<evidence type="ECO:0000313" key="13">
    <source>
        <dbReference type="EMBL" id="SVC64563.1"/>
    </source>
</evidence>
<evidence type="ECO:0000256" key="2">
    <source>
        <dbReference type="ARBA" id="ARBA00005594"/>
    </source>
</evidence>
<dbReference type="InterPro" id="IPR001412">
    <property type="entry name" value="aa-tRNA-synth_I_CS"/>
</dbReference>
<evidence type="ECO:0000259" key="12">
    <source>
        <dbReference type="Pfam" id="PF00133"/>
    </source>
</evidence>
<evidence type="ECO:0000256" key="1">
    <source>
        <dbReference type="ARBA" id="ARBA00004496"/>
    </source>
</evidence>
<dbReference type="EMBL" id="UINC01102723">
    <property type="protein sequence ID" value="SVC64563.1"/>
    <property type="molecule type" value="Genomic_DNA"/>
</dbReference>
<keyword evidence="6" id="KW-0436">Ligase</keyword>
<keyword evidence="7" id="KW-0547">Nucleotide-binding</keyword>
<sequence>MSSPRLEKAYNPASVEDRWYQHWMDKDYFRAEAKSEKEPYTIVIPPPNVTGMLTVGHVLNNTIQDLLIRKARMEGKEACWIPGTDHASIATEAKVVKMLKDKGIEKSTLSRAEFLNHAWQWKDEYGGIIIRQLKKLGCSCDWERERFTMDDGYTRAVLSAFVKLYEKGLIYKGHRLVNWCPISKSAISDEEVIHQEV</sequence>
<dbReference type="AlphaFoldDB" id="A0A382NTQ7"/>
<dbReference type="EC" id="6.1.1.9" evidence="4"/>
<comment type="similarity">
    <text evidence="2">Belongs to the class-I aminoacyl-tRNA synthetase family.</text>
</comment>
<reference evidence="13" key="1">
    <citation type="submission" date="2018-05" db="EMBL/GenBank/DDBJ databases">
        <authorList>
            <person name="Lanie J.A."/>
            <person name="Ng W.-L."/>
            <person name="Kazmierczak K.M."/>
            <person name="Andrzejewski T.M."/>
            <person name="Davidsen T.M."/>
            <person name="Wayne K.J."/>
            <person name="Tettelin H."/>
            <person name="Glass J.I."/>
            <person name="Rusch D."/>
            <person name="Podicherti R."/>
            <person name="Tsui H.-C.T."/>
            <person name="Winkler M.E."/>
        </authorList>
    </citation>
    <scope>NUCLEOTIDE SEQUENCE</scope>
</reference>
<evidence type="ECO:0000256" key="10">
    <source>
        <dbReference type="ARBA" id="ARBA00023146"/>
    </source>
</evidence>
<evidence type="ECO:0000256" key="5">
    <source>
        <dbReference type="ARBA" id="ARBA00022490"/>
    </source>
</evidence>
<dbReference type="PROSITE" id="PS00178">
    <property type="entry name" value="AA_TRNA_LIGASE_I"/>
    <property type="match status" value="1"/>
</dbReference>
<keyword evidence="8" id="KW-0067">ATP-binding</keyword>
<name>A0A382NTQ7_9ZZZZ</name>
<organism evidence="13">
    <name type="scientific">marine metagenome</name>
    <dbReference type="NCBI Taxonomy" id="408172"/>
    <lineage>
        <taxon>unclassified sequences</taxon>
        <taxon>metagenomes</taxon>
        <taxon>ecological metagenomes</taxon>
    </lineage>
</organism>
<dbReference type="Pfam" id="PF00133">
    <property type="entry name" value="tRNA-synt_1"/>
    <property type="match status" value="1"/>
</dbReference>
<evidence type="ECO:0000256" key="9">
    <source>
        <dbReference type="ARBA" id="ARBA00022917"/>
    </source>
</evidence>
<gene>
    <name evidence="13" type="ORF">METZ01_LOCUS317417</name>
</gene>